<protein>
    <submittedName>
        <fullName evidence="2">TIGR02646 family protein</fullName>
    </submittedName>
</protein>
<dbReference type="InterPro" id="IPR013087">
    <property type="entry name" value="Znf_C2H2_type"/>
</dbReference>
<evidence type="ECO:0000259" key="1">
    <source>
        <dbReference type="PROSITE" id="PS00028"/>
    </source>
</evidence>
<organism evidence="2 3">
    <name type="scientific">Pseudomonas kitaguniensis</name>
    <dbReference type="NCBI Taxonomy" id="2607908"/>
    <lineage>
        <taxon>Bacteria</taxon>
        <taxon>Pseudomonadati</taxon>
        <taxon>Pseudomonadota</taxon>
        <taxon>Gammaproteobacteria</taxon>
        <taxon>Pseudomonadales</taxon>
        <taxon>Pseudomonadaceae</taxon>
        <taxon>Pseudomonas</taxon>
    </lineage>
</organism>
<dbReference type="Gene3D" id="1.10.30.50">
    <property type="match status" value="1"/>
</dbReference>
<evidence type="ECO:0000313" key="3">
    <source>
        <dbReference type="Proteomes" id="UP000325438"/>
    </source>
</evidence>
<sequence length="212" mass="24511">MKRVIKGTEPVSFTEWKALENEQWSPTYRDLKHPQKKQLHTSLLNEQGYACCYCGDKITLDSSHIEHFRPQKHFRHLGLEYINLHASCQGETETPKPAHCGHSKKSDFCEDTHISPLEDDCENRFKFTLLGEIKGNDDSPAESMINLLALDIEFLNSRRKEKLEGIFDNAFLADFTMEELETIIQRSRQPLSGQYEAFDHVVARYAEQLLGH</sequence>
<comment type="caution">
    <text evidence="2">The sequence shown here is derived from an EMBL/GenBank/DDBJ whole genome shotgun (WGS) entry which is preliminary data.</text>
</comment>
<proteinExistence type="predicted"/>
<evidence type="ECO:0000313" key="2">
    <source>
        <dbReference type="EMBL" id="MPQ84083.1"/>
    </source>
</evidence>
<gene>
    <name evidence="2" type="ORF">F0170_08855</name>
</gene>
<dbReference type="NCBIfam" id="TIGR02646">
    <property type="entry name" value="retron system putative HNH endonuclease"/>
    <property type="match status" value="1"/>
</dbReference>
<accession>A0A5N7JS50</accession>
<dbReference type="InterPro" id="IPR013467">
    <property type="entry name" value="HNH78-like"/>
</dbReference>
<dbReference type="Proteomes" id="UP000325438">
    <property type="component" value="Unassembled WGS sequence"/>
</dbReference>
<feature type="domain" description="C2H2-type" evidence="1">
    <location>
        <begin position="51"/>
        <end position="73"/>
    </location>
</feature>
<dbReference type="PROSITE" id="PS00028">
    <property type="entry name" value="ZINC_FINGER_C2H2_1"/>
    <property type="match status" value="1"/>
</dbReference>
<name>A0A5N7JS50_9PSED</name>
<dbReference type="AlphaFoldDB" id="A0A5N7JS50"/>
<reference evidence="2 3" key="1">
    <citation type="submission" date="2019-09" db="EMBL/GenBank/DDBJ databases">
        <title>The draft genomes of Allium pathogen Pseudomonas sp.</title>
        <authorList>
            <person name="Fujikawa T."/>
            <person name="Sawada H."/>
        </authorList>
    </citation>
    <scope>NUCLEOTIDE SEQUENCE [LARGE SCALE GENOMIC DNA]</scope>
    <source>
        <strain evidence="2 3">MAFF 730085</strain>
    </source>
</reference>
<dbReference type="RefSeq" id="WP_152749145.1">
    <property type="nucleotide sequence ID" value="NZ_VUBA01000047.1"/>
</dbReference>
<dbReference type="EMBL" id="VUBA01000047">
    <property type="protein sequence ID" value="MPQ84083.1"/>
    <property type="molecule type" value="Genomic_DNA"/>
</dbReference>